<organism evidence="2">
    <name type="scientific">uncultured Sporomusa sp</name>
    <dbReference type="NCBI Taxonomy" id="307249"/>
    <lineage>
        <taxon>Bacteria</taxon>
        <taxon>Bacillati</taxon>
        <taxon>Bacillota</taxon>
        <taxon>Negativicutes</taxon>
        <taxon>Selenomonadales</taxon>
        <taxon>Sporomusaceae</taxon>
        <taxon>Sporomusa</taxon>
        <taxon>environmental samples</taxon>
    </lineage>
</organism>
<proteinExistence type="predicted"/>
<protein>
    <submittedName>
        <fullName evidence="2">Uncharacterized protein</fullName>
    </submittedName>
</protein>
<dbReference type="EMBL" id="FMJE01000004">
    <property type="protein sequence ID" value="SCM81712.1"/>
    <property type="molecule type" value="Genomic_DNA"/>
</dbReference>
<reference evidence="2" key="1">
    <citation type="submission" date="2016-08" db="EMBL/GenBank/DDBJ databases">
        <authorList>
            <person name="Seilhamer J.J."/>
        </authorList>
    </citation>
    <scope>NUCLEOTIDE SEQUENCE</scope>
    <source>
        <strain evidence="2">86</strain>
    </source>
</reference>
<feature type="signal peptide" evidence="1">
    <location>
        <begin position="1"/>
        <end position="32"/>
    </location>
</feature>
<evidence type="ECO:0000313" key="2">
    <source>
        <dbReference type="EMBL" id="SCM81712.1"/>
    </source>
</evidence>
<gene>
    <name evidence="2" type="ORF">KL86SPO_40196</name>
</gene>
<sequence length="442" mass="48065">MNLKHKKLIAAITGAAIISGGFVPMLSPLALAAASQSAPAANGQQTAAEVFATEAVITENNGATRRVVVNNTGKQTIAVALEKNIVEQLQQEANKGRQQWLLDPVKVVKANAAKYGFDVKQDSFTLIFKHYNNSAGTGKAYVLVGHGPAFYLVELSQPTGYGNNKIWQITAIKEAKVTEPNKPNKPDVGPGVTGLDYSKVIKWQQAVDAGRELWRLDPIKVAKNEGKNYGFSDKDKFTVIRKVNSSSLSRHGQTDVEVIHNGKKYTMILVKPFGGRDAIWTTYKVTGTAVTPGTPSGEQVLYSTSKYKNWQWNLPKYPQGTGVAAIYNYELQARSFQQQVPQAVLDKLNKVDLTNKVALVAYLGGTSSTNEIGIEKVTLKDNTLTVNVRTKSPKPGAPMTMDYVNPSAHVLVDRSIFETGKAINVTFIDQAGKVLGKMNLSL</sequence>
<dbReference type="RefSeq" id="WP_288184655.1">
    <property type="nucleotide sequence ID" value="NZ_LT608335.1"/>
</dbReference>
<evidence type="ECO:0000256" key="1">
    <source>
        <dbReference type="SAM" id="SignalP"/>
    </source>
</evidence>
<name>A0A212LW08_9FIRM</name>
<feature type="chain" id="PRO_5012419898" evidence="1">
    <location>
        <begin position="33"/>
        <end position="442"/>
    </location>
</feature>
<dbReference type="AlphaFoldDB" id="A0A212LW08"/>
<accession>A0A212LW08</accession>
<keyword evidence="1" id="KW-0732">Signal</keyword>